<name>A0A9P9F852_9HYPO</name>
<evidence type="ECO:0000256" key="3">
    <source>
        <dbReference type="ARBA" id="ARBA00022691"/>
    </source>
</evidence>
<keyword evidence="3" id="KW-0949">S-adenosyl-L-methionine</keyword>
<dbReference type="OrthoDB" id="1606438at2759"/>
<comment type="caution">
    <text evidence="6">The sequence shown here is derived from an EMBL/GenBank/DDBJ whole genome shotgun (WGS) entry which is preliminary data.</text>
</comment>
<accession>A0A9P9F852</accession>
<keyword evidence="2" id="KW-0808">Transferase</keyword>
<feature type="domain" description="O-methyltransferase C-terminal" evidence="4">
    <location>
        <begin position="236"/>
        <end position="370"/>
    </location>
</feature>
<sequence length="448" mass="48819">MTFLQNTLAALTANVHEFEAQLAKHGHPPVHLWQPTHYDGLDDSERHVPPAAFALVEKIRADANAISAAVTPTRLKHLSLGLSALNAAALDVAVTLGISDAIKDLGGQASLSMLAGRLSVNENKLGRILRLLASEYIYRQVSPDVFANTRHGTTLLKQEKSEPFLSLLGQYNTLSATGLLKNMTDMESKHSFAAEKAPFCSAVSPNGETFMEYMMQPEHADVAAKVADGVVPWLNRITRAPLVHSYAWSELGDSVVVDLGCGPGDSAMDILRQYPRLRWVFQDVAAVVDGLKFSFPEEFKAKVEAGDISFVVQDYLEPNKSEGHVWYMRGVIREHPADEVLQILKHVANGMRKTPGSRLLINEILVSTVAVVPSSESLGAAVPSEHIPAQQSALPDVADLMTWNTFCFFGGHERSFPEIEALLEQAGLRVSGFSKLSTMTVMIEAVIA</sequence>
<evidence type="ECO:0000256" key="2">
    <source>
        <dbReference type="ARBA" id="ARBA00022679"/>
    </source>
</evidence>
<proteinExistence type="predicted"/>
<dbReference type="InterPro" id="IPR001077">
    <property type="entry name" value="COMT_C"/>
</dbReference>
<organism evidence="6 7">
    <name type="scientific">Dactylonectria macrodidyma</name>
    <dbReference type="NCBI Taxonomy" id="307937"/>
    <lineage>
        <taxon>Eukaryota</taxon>
        <taxon>Fungi</taxon>
        <taxon>Dikarya</taxon>
        <taxon>Ascomycota</taxon>
        <taxon>Pezizomycotina</taxon>
        <taxon>Sordariomycetes</taxon>
        <taxon>Hypocreomycetidae</taxon>
        <taxon>Hypocreales</taxon>
        <taxon>Nectriaceae</taxon>
        <taxon>Dactylonectria</taxon>
    </lineage>
</organism>
<protein>
    <submittedName>
        <fullName evidence="6">S-adenosyl-L-methionine-dependent methyltransferase</fullName>
    </submittedName>
</protein>
<keyword evidence="1 6" id="KW-0489">Methyltransferase</keyword>
<reference evidence="6" key="1">
    <citation type="journal article" date="2021" name="Nat. Commun.">
        <title>Genetic determinants of endophytism in the Arabidopsis root mycobiome.</title>
        <authorList>
            <person name="Mesny F."/>
            <person name="Miyauchi S."/>
            <person name="Thiergart T."/>
            <person name="Pickel B."/>
            <person name="Atanasova L."/>
            <person name="Karlsson M."/>
            <person name="Huettel B."/>
            <person name="Barry K.W."/>
            <person name="Haridas S."/>
            <person name="Chen C."/>
            <person name="Bauer D."/>
            <person name="Andreopoulos W."/>
            <person name="Pangilinan J."/>
            <person name="LaButti K."/>
            <person name="Riley R."/>
            <person name="Lipzen A."/>
            <person name="Clum A."/>
            <person name="Drula E."/>
            <person name="Henrissat B."/>
            <person name="Kohler A."/>
            <person name="Grigoriev I.V."/>
            <person name="Martin F.M."/>
            <person name="Hacquard S."/>
        </authorList>
    </citation>
    <scope>NUCLEOTIDE SEQUENCE</scope>
    <source>
        <strain evidence="6">MPI-CAGE-AT-0147</strain>
    </source>
</reference>
<evidence type="ECO:0000313" key="7">
    <source>
        <dbReference type="Proteomes" id="UP000738349"/>
    </source>
</evidence>
<dbReference type="SUPFAM" id="SSF53335">
    <property type="entry name" value="S-adenosyl-L-methionine-dependent methyltransferases"/>
    <property type="match status" value="1"/>
</dbReference>
<dbReference type="Proteomes" id="UP000738349">
    <property type="component" value="Unassembled WGS sequence"/>
</dbReference>
<dbReference type="Gene3D" id="3.40.50.150">
    <property type="entry name" value="Vaccinia Virus protein VP39"/>
    <property type="match status" value="1"/>
</dbReference>
<dbReference type="Pfam" id="PF00891">
    <property type="entry name" value="Methyltransf_2"/>
    <property type="match status" value="1"/>
</dbReference>
<feature type="domain" description="O-methyltransferase dimerisation" evidence="5">
    <location>
        <begin position="87"/>
        <end position="157"/>
    </location>
</feature>
<dbReference type="AlphaFoldDB" id="A0A9P9F852"/>
<dbReference type="EMBL" id="JAGMUV010000005">
    <property type="protein sequence ID" value="KAH7155954.1"/>
    <property type="molecule type" value="Genomic_DNA"/>
</dbReference>
<evidence type="ECO:0000313" key="6">
    <source>
        <dbReference type="EMBL" id="KAH7155954.1"/>
    </source>
</evidence>
<evidence type="ECO:0000259" key="5">
    <source>
        <dbReference type="Pfam" id="PF08100"/>
    </source>
</evidence>
<dbReference type="Pfam" id="PF08100">
    <property type="entry name" value="Dimerisation"/>
    <property type="match status" value="1"/>
</dbReference>
<dbReference type="GO" id="GO:0008171">
    <property type="term" value="F:O-methyltransferase activity"/>
    <property type="evidence" value="ECO:0007669"/>
    <property type="project" value="InterPro"/>
</dbReference>
<dbReference type="InterPro" id="IPR012967">
    <property type="entry name" value="COMT_dimerisation"/>
</dbReference>
<dbReference type="Gene3D" id="1.10.10.10">
    <property type="entry name" value="Winged helix-like DNA-binding domain superfamily/Winged helix DNA-binding domain"/>
    <property type="match status" value="1"/>
</dbReference>
<dbReference type="SUPFAM" id="SSF46785">
    <property type="entry name" value="Winged helix' DNA-binding domain"/>
    <property type="match status" value="1"/>
</dbReference>
<evidence type="ECO:0000256" key="1">
    <source>
        <dbReference type="ARBA" id="ARBA00022603"/>
    </source>
</evidence>
<dbReference type="PROSITE" id="PS51683">
    <property type="entry name" value="SAM_OMT_II"/>
    <property type="match status" value="1"/>
</dbReference>
<dbReference type="GO" id="GO:0032259">
    <property type="term" value="P:methylation"/>
    <property type="evidence" value="ECO:0007669"/>
    <property type="project" value="UniProtKB-KW"/>
</dbReference>
<gene>
    <name evidence="6" type="ORF">EDB81DRAFT_854189</name>
</gene>
<evidence type="ECO:0000259" key="4">
    <source>
        <dbReference type="Pfam" id="PF00891"/>
    </source>
</evidence>
<keyword evidence="7" id="KW-1185">Reference proteome</keyword>
<dbReference type="GO" id="GO:0046983">
    <property type="term" value="F:protein dimerization activity"/>
    <property type="evidence" value="ECO:0007669"/>
    <property type="project" value="InterPro"/>
</dbReference>
<dbReference type="PANTHER" id="PTHR43712:SF2">
    <property type="entry name" value="O-METHYLTRANSFERASE CICE"/>
    <property type="match status" value="1"/>
</dbReference>
<dbReference type="PANTHER" id="PTHR43712">
    <property type="entry name" value="PUTATIVE (AFU_ORTHOLOGUE AFUA_4G14580)-RELATED"/>
    <property type="match status" value="1"/>
</dbReference>
<dbReference type="InterPro" id="IPR016461">
    <property type="entry name" value="COMT-like"/>
</dbReference>
<dbReference type="InterPro" id="IPR036388">
    <property type="entry name" value="WH-like_DNA-bd_sf"/>
</dbReference>
<dbReference type="InterPro" id="IPR029063">
    <property type="entry name" value="SAM-dependent_MTases_sf"/>
</dbReference>
<dbReference type="InterPro" id="IPR036390">
    <property type="entry name" value="WH_DNA-bd_sf"/>
</dbReference>